<dbReference type="AlphaFoldDB" id="A0A8T1PV59"/>
<reference evidence="1" key="1">
    <citation type="submission" date="2020-12" db="EMBL/GenBank/DDBJ databases">
        <title>WGS assembly of Carya illinoinensis cv. Pawnee.</title>
        <authorList>
            <person name="Platts A."/>
            <person name="Shu S."/>
            <person name="Wright S."/>
            <person name="Barry K."/>
            <person name="Edger P."/>
            <person name="Pires J.C."/>
            <person name="Schmutz J."/>
        </authorList>
    </citation>
    <scope>NUCLEOTIDE SEQUENCE</scope>
    <source>
        <tissue evidence="1">Leaf</tissue>
    </source>
</reference>
<evidence type="ECO:0000313" key="2">
    <source>
        <dbReference type="Proteomes" id="UP000811609"/>
    </source>
</evidence>
<dbReference type="Proteomes" id="UP000811609">
    <property type="component" value="Chromosome 8"/>
</dbReference>
<organism evidence="1 2">
    <name type="scientific">Carya illinoinensis</name>
    <name type="common">Pecan</name>
    <dbReference type="NCBI Taxonomy" id="32201"/>
    <lineage>
        <taxon>Eukaryota</taxon>
        <taxon>Viridiplantae</taxon>
        <taxon>Streptophyta</taxon>
        <taxon>Embryophyta</taxon>
        <taxon>Tracheophyta</taxon>
        <taxon>Spermatophyta</taxon>
        <taxon>Magnoliopsida</taxon>
        <taxon>eudicotyledons</taxon>
        <taxon>Gunneridae</taxon>
        <taxon>Pentapetalae</taxon>
        <taxon>rosids</taxon>
        <taxon>fabids</taxon>
        <taxon>Fagales</taxon>
        <taxon>Juglandaceae</taxon>
        <taxon>Carya</taxon>
    </lineage>
</organism>
<comment type="caution">
    <text evidence="1">The sequence shown here is derived from an EMBL/GenBank/DDBJ whole genome shotgun (WGS) entry which is preliminary data.</text>
</comment>
<protein>
    <submittedName>
        <fullName evidence="1">Uncharacterized protein</fullName>
    </submittedName>
</protein>
<dbReference type="EMBL" id="CM031816">
    <property type="protein sequence ID" value="KAG6645217.1"/>
    <property type="molecule type" value="Genomic_DNA"/>
</dbReference>
<gene>
    <name evidence="1" type="ORF">CIPAW_08G107300</name>
</gene>
<proteinExistence type="predicted"/>
<accession>A0A8T1PV59</accession>
<name>A0A8T1PV59_CARIL</name>
<keyword evidence="2" id="KW-1185">Reference proteome</keyword>
<sequence>MQMAIITIHKQLMSTIQETTISITRQDDVINIDINAKQDTNIRYIRILMQQKINQANMDSMLFSIQPIRPRTACSSSDRGSLLEKYAEINNSIHSQH</sequence>
<evidence type="ECO:0000313" key="1">
    <source>
        <dbReference type="EMBL" id="KAG6645217.1"/>
    </source>
</evidence>